<keyword evidence="8 11" id="KW-0378">Hydrolase</keyword>
<keyword evidence="10" id="KW-0325">Glycoprotein</keyword>
<comment type="cofactor">
    <cofactor evidence="1">
        <name>Zn(2+)</name>
        <dbReference type="ChEBI" id="CHEBI:29105"/>
    </cofactor>
</comment>
<proteinExistence type="inferred from homology"/>
<evidence type="ECO:0000259" key="12">
    <source>
        <dbReference type="Pfam" id="PF04389"/>
    </source>
</evidence>
<evidence type="ECO:0000256" key="8">
    <source>
        <dbReference type="ARBA" id="ARBA00022801"/>
    </source>
</evidence>
<keyword evidence="4" id="KW-0964">Secreted</keyword>
<dbReference type="SUPFAM" id="SSF53187">
    <property type="entry name" value="Zn-dependent exopeptidases"/>
    <property type="match status" value="1"/>
</dbReference>
<organism evidence="13 14">
    <name type="scientific">Elasticomyces elasticus</name>
    <dbReference type="NCBI Taxonomy" id="574655"/>
    <lineage>
        <taxon>Eukaryota</taxon>
        <taxon>Fungi</taxon>
        <taxon>Dikarya</taxon>
        <taxon>Ascomycota</taxon>
        <taxon>Pezizomycotina</taxon>
        <taxon>Dothideomycetes</taxon>
        <taxon>Dothideomycetidae</taxon>
        <taxon>Mycosphaerellales</taxon>
        <taxon>Teratosphaeriaceae</taxon>
        <taxon>Elasticomyces</taxon>
    </lineage>
</organism>
<accession>A0AAN7W176</accession>
<comment type="similarity">
    <text evidence="3">Belongs to the peptidase M28 family. M28B subfamily.</text>
</comment>
<comment type="subcellular location">
    <subcellularLocation>
        <location evidence="2">Secreted</location>
    </subcellularLocation>
</comment>
<dbReference type="AlphaFoldDB" id="A0AAN7W176"/>
<keyword evidence="6 11" id="KW-0479">Metal-binding</keyword>
<feature type="chain" id="PRO_5042669278" description="Peptide hydrolase" evidence="11">
    <location>
        <begin position="18"/>
        <end position="531"/>
    </location>
</feature>
<keyword evidence="9 11" id="KW-0862">Zinc</keyword>
<comment type="caution">
    <text evidence="13">The sequence shown here is derived from an EMBL/GenBank/DDBJ whole genome shotgun (WGS) entry which is preliminary data.</text>
</comment>
<keyword evidence="5 11" id="KW-0645">Protease</keyword>
<feature type="domain" description="Peptidase M28" evidence="12">
    <location>
        <begin position="177"/>
        <end position="293"/>
    </location>
</feature>
<evidence type="ECO:0000313" key="14">
    <source>
        <dbReference type="Proteomes" id="UP001310594"/>
    </source>
</evidence>
<evidence type="ECO:0000313" key="13">
    <source>
        <dbReference type="EMBL" id="KAK5694210.1"/>
    </source>
</evidence>
<dbReference type="GO" id="GO:0046872">
    <property type="term" value="F:metal ion binding"/>
    <property type="evidence" value="ECO:0007669"/>
    <property type="project" value="UniProtKB-KW"/>
</dbReference>
<gene>
    <name evidence="13" type="ORF">LTR97_009832</name>
</gene>
<dbReference type="InterPro" id="IPR045175">
    <property type="entry name" value="M28_fam"/>
</dbReference>
<evidence type="ECO:0000256" key="6">
    <source>
        <dbReference type="ARBA" id="ARBA00022723"/>
    </source>
</evidence>
<dbReference type="InterPro" id="IPR007484">
    <property type="entry name" value="Peptidase_M28"/>
</dbReference>
<dbReference type="Gene3D" id="3.40.630.10">
    <property type="entry name" value="Zn peptidases"/>
    <property type="match status" value="1"/>
</dbReference>
<evidence type="ECO:0000256" key="2">
    <source>
        <dbReference type="ARBA" id="ARBA00004613"/>
    </source>
</evidence>
<evidence type="ECO:0000256" key="1">
    <source>
        <dbReference type="ARBA" id="ARBA00001947"/>
    </source>
</evidence>
<sequence length="531" mass="56930">MSSILSTIAALLPVISAQGSYGGYGSGTNSSSNGTYSLAWESLPGSIFLPSDDWANANWPPQNVGVPLVPQAPDAELKALLDGVSIPRKHSGSSESTAVVDKCSGIENIIHTLTNFGTRHTLSIQNSSTRGIGAARDWIYREMQGFAEESDGAMDVYFNSYIQPVASRILFPVNITNVVAQINGTEDSTRAYVVTGHYDSRRIDVEDYTGDAPGSDDDTSGVAVVMELARLCATRKPKTTMIFAAVAAEEQGLYGSDHLAKTLKAQGYNVEGNFNNDIVGTGSNPPFSPINNYTLRLYGASIYYPNVSTAAVGQEVAIIGGWNDSPAQNLGRFVTEVTAGAVGWVGMQVAMIYRADRYLRGGDHESFLLQGFPAVRMTEAVEDFAHEHQDVRVQDGIQYGDLPEFVDFEYTSRVAKVNLASMWSAANAPALPVNVTISEVIGFPGAAEDTPIEELSNDSRFAWATGNDPLAASYEVVWRASGALQWTHSFNVGMTGNVTLPLNKDNVQVGVRAVGADGKKSPAVFPFPINQ</sequence>
<evidence type="ECO:0000256" key="5">
    <source>
        <dbReference type="ARBA" id="ARBA00022670"/>
    </source>
</evidence>
<dbReference type="PANTHER" id="PTHR12147:SF26">
    <property type="entry name" value="PEPTIDASE M28 DOMAIN-CONTAINING PROTEIN"/>
    <property type="match status" value="1"/>
</dbReference>
<evidence type="ECO:0000256" key="11">
    <source>
        <dbReference type="RuleBase" id="RU361240"/>
    </source>
</evidence>
<evidence type="ECO:0000256" key="10">
    <source>
        <dbReference type="ARBA" id="ARBA00023180"/>
    </source>
</evidence>
<dbReference type="Proteomes" id="UP001310594">
    <property type="component" value="Unassembled WGS sequence"/>
</dbReference>
<evidence type="ECO:0000256" key="4">
    <source>
        <dbReference type="ARBA" id="ARBA00022525"/>
    </source>
</evidence>
<evidence type="ECO:0000256" key="3">
    <source>
        <dbReference type="ARBA" id="ARBA00005634"/>
    </source>
</evidence>
<dbReference type="PANTHER" id="PTHR12147">
    <property type="entry name" value="METALLOPEPTIDASE M28 FAMILY MEMBER"/>
    <property type="match status" value="1"/>
</dbReference>
<evidence type="ECO:0000256" key="9">
    <source>
        <dbReference type="ARBA" id="ARBA00022833"/>
    </source>
</evidence>
<dbReference type="Pfam" id="PF04389">
    <property type="entry name" value="Peptidase_M28"/>
    <property type="match status" value="1"/>
</dbReference>
<evidence type="ECO:0000256" key="7">
    <source>
        <dbReference type="ARBA" id="ARBA00022729"/>
    </source>
</evidence>
<reference evidence="13" key="1">
    <citation type="submission" date="2023-08" db="EMBL/GenBank/DDBJ databases">
        <title>Black Yeasts Isolated from many extreme environments.</title>
        <authorList>
            <person name="Coleine C."/>
            <person name="Stajich J.E."/>
            <person name="Selbmann L."/>
        </authorList>
    </citation>
    <scope>NUCLEOTIDE SEQUENCE</scope>
    <source>
        <strain evidence="13">CCFEE 5810</strain>
    </source>
</reference>
<dbReference type="GO" id="GO:0008235">
    <property type="term" value="F:metalloexopeptidase activity"/>
    <property type="evidence" value="ECO:0007669"/>
    <property type="project" value="InterPro"/>
</dbReference>
<dbReference type="GO" id="GO:0006508">
    <property type="term" value="P:proteolysis"/>
    <property type="evidence" value="ECO:0007669"/>
    <property type="project" value="UniProtKB-KW"/>
</dbReference>
<dbReference type="EMBL" id="JAVRQU010000016">
    <property type="protein sequence ID" value="KAK5694210.1"/>
    <property type="molecule type" value="Genomic_DNA"/>
</dbReference>
<dbReference type="GO" id="GO:0005576">
    <property type="term" value="C:extracellular region"/>
    <property type="evidence" value="ECO:0007669"/>
    <property type="project" value="UniProtKB-SubCell"/>
</dbReference>
<name>A0AAN7W176_9PEZI</name>
<keyword evidence="7 11" id="KW-0732">Signal</keyword>
<dbReference type="EC" id="3.4.-.-" evidence="11"/>
<protein>
    <recommendedName>
        <fullName evidence="11">Peptide hydrolase</fullName>
        <ecNumber evidence="11">3.4.-.-</ecNumber>
    </recommendedName>
</protein>
<feature type="signal peptide" evidence="11">
    <location>
        <begin position="1"/>
        <end position="17"/>
    </location>
</feature>